<dbReference type="EMBL" id="CM001475">
    <property type="protein sequence ID" value="EIC31076.1"/>
    <property type="molecule type" value="Genomic_DNA"/>
</dbReference>
<sequence length="641" mass="69787">MIKSRIPIVPLSPAVQPQHIQDFIMSFPHCSSRHLLTLAALLLTACAETRRIAVDGPAMTAQPLEPLAGFQAIDGDDYYVRLVSEFSGQGDNFLKGGCSDLAPYQKGDLSAALVYRVRNDTIKFQGEASGFLYQATTGKCNFRFDAKKLYLTPWLRLDTGKQTQMDYDFYTNANSDLDVSSLVGDVNAASGILALTGAGLGVAIMGQMAGQWVQANQQAAPAQNQSSTKQSSESHSLPALTAYAGKTGKLNQAVFDIFEIDEGGLNPFKVETRTLGKLKVYPEIAPTLLLRAGSDGVPDARDMSFEELSRSTIKAASGDISLAQLLDQSQPLDKPNLKPDWKNYAEVENNCRKLKLTTKALGFNKFDRNALLYYFLANSGDWKNYNTDRRRATDSELRPRAIAEYRAKNFGVCLAEDDYAVMKTMGLAVNTRADWDQLDATSLQQERLFSPLQSIERQLLAVLRNTSAAEMERQLYPLLMTGDKVNGKVLLQNHLGDFGLERLLNPPAAAVPAAPAPIDTSLPPAPPAPQAALPVSPIPGEGIQVSAAQLTQVFQGLKIGELSCARPAPGLQGKGIGILLFTTREGSPRAKGGALEFEFADGKISRIAFQLPTFRDFEQDIADRPEVGGCRIDPAWLTKLH</sequence>
<dbReference type="AlphaFoldDB" id="H8GQU1"/>
<organism evidence="1 2">
    <name type="scientific">Methylomicrobium album BG8</name>
    <dbReference type="NCBI Taxonomy" id="686340"/>
    <lineage>
        <taxon>Bacteria</taxon>
        <taxon>Pseudomonadati</taxon>
        <taxon>Pseudomonadota</taxon>
        <taxon>Gammaproteobacteria</taxon>
        <taxon>Methylococcales</taxon>
        <taxon>Methylococcaceae</taxon>
        <taxon>Methylomicrobium</taxon>
    </lineage>
</organism>
<gene>
    <name evidence="1" type="ORF">Metal_3423</name>
</gene>
<reference evidence="1 2" key="1">
    <citation type="journal article" date="2013" name="Genome Announc.">
        <title>Genome Sequence of the Obligate Gammaproteobacterial Methanotroph Methylomicrobium album Strain BG8.</title>
        <authorList>
            <person name="Kits K.D."/>
            <person name="Kalyuzhnaya M.G."/>
            <person name="Klotz M.G."/>
            <person name="Jetten M.S."/>
            <person name="Op den Camp H.J."/>
            <person name="Vuilleumier S."/>
            <person name="Bringel F."/>
            <person name="Dispirito A.A."/>
            <person name="Murrell J.C."/>
            <person name="Bruce D."/>
            <person name="Cheng J.F."/>
            <person name="Copeland A."/>
            <person name="Goodwin L."/>
            <person name="Hauser L."/>
            <person name="Lajus A."/>
            <person name="Land M.L."/>
            <person name="Lapidus A."/>
            <person name="Lucas S."/>
            <person name="Medigue C."/>
            <person name="Pitluck S."/>
            <person name="Woyke T."/>
            <person name="Zeytun A."/>
            <person name="Stein L.Y."/>
        </authorList>
    </citation>
    <scope>NUCLEOTIDE SEQUENCE [LARGE SCALE GENOMIC DNA]</scope>
    <source>
        <strain evidence="1 2">BG8</strain>
    </source>
</reference>
<dbReference type="HOGENOM" id="CLU_460657_0_0_6"/>
<dbReference type="eggNOG" id="ENOG5031MS9">
    <property type="taxonomic scope" value="Bacteria"/>
</dbReference>
<dbReference type="STRING" id="686340.Metal_3423"/>
<proteinExistence type="predicted"/>
<accession>H8GQU1</accession>
<protein>
    <submittedName>
        <fullName evidence="1">Uncharacterized protein</fullName>
    </submittedName>
</protein>
<dbReference type="Proteomes" id="UP000005090">
    <property type="component" value="Chromosome"/>
</dbReference>
<evidence type="ECO:0000313" key="1">
    <source>
        <dbReference type="EMBL" id="EIC31076.1"/>
    </source>
</evidence>
<name>H8GQU1_METAL</name>
<evidence type="ECO:0000313" key="2">
    <source>
        <dbReference type="Proteomes" id="UP000005090"/>
    </source>
</evidence>
<keyword evidence="2" id="KW-1185">Reference proteome</keyword>